<name>A0ABV9I169_9FLAO</name>
<evidence type="ECO:0000313" key="3">
    <source>
        <dbReference type="Proteomes" id="UP001596043"/>
    </source>
</evidence>
<evidence type="ECO:0000313" key="2">
    <source>
        <dbReference type="EMBL" id="MFC4635933.1"/>
    </source>
</evidence>
<gene>
    <name evidence="2" type="ORF">ACFO3O_18625</name>
</gene>
<evidence type="ECO:0000256" key="1">
    <source>
        <dbReference type="SAM" id="SignalP"/>
    </source>
</evidence>
<feature type="chain" id="PRO_5045692068" evidence="1">
    <location>
        <begin position="19"/>
        <end position="148"/>
    </location>
</feature>
<dbReference type="RefSeq" id="WP_379981641.1">
    <property type="nucleotide sequence ID" value="NZ_JBHSFV010000013.1"/>
</dbReference>
<feature type="signal peptide" evidence="1">
    <location>
        <begin position="1"/>
        <end position="18"/>
    </location>
</feature>
<proteinExistence type="predicted"/>
<keyword evidence="3" id="KW-1185">Reference proteome</keyword>
<keyword evidence="1" id="KW-0732">Signal</keyword>
<comment type="caution">
    <text evidence="2">The sequence shown here is derived from an EMBL/GenBank/DDBJ whole genome shotgun (WGS) entry which is preliminary data.</text>
</comment>
<sequence>MKQLLLLFLSLMPMLVFAQSGTTNTSITAKTSFNGRHCRGTHGLCSLDDTARTIDTNSTITYDETHNTIIIEINRSRINLQEHFHILREDPQNYTGNTQVYYLMEDDFLIPNSVSQQLQIYRQDVKINSGTYPLIMTEDTITITFNLE</sequence>
<protein>
    <submittedName>
        <fullName evidence="2">Uncharacterized protein</fullName>
    </submittedName>
</protein>
<accession>A0ABV9I169</accession>
<dbReference type="EMBL" id="JBHSFV010000013">
    <property type="protein sequence ID" value="MFC4635933.1"/>
    <property type="molecule type" value="Genomic_DNA"/>
</dbReference>
<reference evidence="3" key="1">
    <citation type="journal article" date="2019" name="Int. J. Syst. Evol. Microbiol.">
        <title>The Global Catalogue of Microorganisms (GCM) 10K type strain sequencing project: providing services to taxonomists for standard genome sequencing and annotation.</title>
        <authorList>
            <consortium name="The Broad Institute Genomics Platform"/>
            <consortium name="The Broad Institute Genome Sequencing Center for Infectious Disease"/>
            <person name="Wu L."/>
            <person name="Ma J."/>
        </authorList>
    </citation>
    <scope>NUCLEOTIDE SEQUENCE [LARGE SCALE GENOMIC DNA]</scope>
    <source>
        <strain evidence="3">YJ-61-S</strain>
    </source>
</reference>
<organism evidence="2 3">
    <name type="scientific">Dokdonia ponticola</name>
    <dbReference type="NCBI Taxonomy" id="2041041"/>
    <lineage>
        <taxon>Bacteria</taxon>
        <taxon>Pseudomonadati</taxon>
        <taxon>Bacteroidota</taxon>
        <taxon>Flavobacteriia</taxon>
        <taxon>Flavobacteriales</taxon>
        <taxon>Flavobacteriaceae</taxon>
        <taxon>Dokdonia</taxon>
    </lineage>
</organism>
<dbReference type="Proteomes" id="UP001596043">
    <property type="component" value="Unassembled WGS sequence"/>
</dbReference>